<dbReference type="SUPFAM" id="SSF53850">
    <property type="entry name" value="Periplasmic binding protein-like II"/>
    <property type="match status" value="1"/>
</dbReference>
<dbReference type="GO" id="GO:0003700">
    <property type="term" value="F:DNA-binding transcription factor activity"/>
    <property type="evidence" value="ECO:0007669"/>
    <property type="project" value="InterPro"/>
</dbReference>
<dbReference type="Pfam" id="PF00126">
    <property type="entry name" value="HTH_1"/>
    <property type="match status" value="1"/>
</dbReference>
<dbReference type="PROSITE" id="PS50931">
    <property type="entry name" value="HTH_LYSR"/>
    <property type="match status" value="1"/>
</dbReference>
<dbReference type="InterPro" id="IPR005119">
    <property type="entry name" value="LysR_subst-bd"/>
</dbReference>
<protein>
    <submittedName>
        <fullName evidence="6">Transcriptional regulator</fullName>
    </submittedName>
</protein>
<evidence type="ECO:0000313" key="6">
    <source>
        <dbReference type="EMBL" id="PPT92979.1"/>
    </source>
</evidence>
<keyword evidence="3" id="KW-0238">DNA-binding</keyword>
<evidence type="ECO:0000259" key="5">
    <source>
        <dbReference type="PROSITE" id="PS50931"/>
    </source>
</evidence>
<dbReference type="EMBL" id="MIGX01000004">
    <property type="protein sequence ID" value="PPT92979.1"/>
    <property type="molecule type" value="Genomic_DNA"/>
</dbReference>
<reference evidence="6 7" key="1">
    <citation type="submission" date="2016-08" db="EMBL/GenBank/DDBJ databases">
        <title>Evolution of the type three secretion system and type three effector repertoires in Xanthomonas.</title>
        <authorList>
            <person name="Merda D."/>
            <person name="Briand M."/>
            <person name="Bosis E."/>
            <person name="Rousseau C."/>
            <person name="Portier P."/>
            <person name="Jacques M.-A."/>
            <person name="Fischer-Le Saux M."/>
        </authorList>
    </citation>
    <scope>NUCLEOTIDE SEQUENCE [LARGE SCALE GENOMIC DNA]</scope>
    <source>
        <strain evidence="6 7">CFBP 4691</strain>
    </source>
</reference>
<sequence length="296" mass="31673">MSSLRRLPSLNALRAFEAAARLRSVGRAAAELHVTHGAVSRQIRLLEEELGLALLQREGRGIRPTAAGERLREAAGGAFAQLQDAVAELRRPARPSALVLGCPGSILARWMIPRLQALQRDLPALTLHLSAHEGEFGADLDGLDAALLLGQAPWPDGWQVQVLAPERIGAVLSPALPHAQALAASPPSALLRQRLLHTASRPQAWPAWAQAHGLDPAALRYGTGFEHLYYLLEAALAGIGVAIAPQPLVADELVSGRLLAPWGFTDTGGQWALCATSERDDPRIDALAGWLRMQLC</sequence>
<name>A0A2S6ZLC9_9XANT</name>
<dbReference type="InterPro" id="IPR000847">
    <property type="entry name" value="LysR_HTH_N"/>
</dbReference>
<dbReference type="Gene3D" id="1.10.10.10">
    <property type="entry name" value="Winged helix-like DNA-binding domain superfamily/Winged helix DNA-binding domain"/>
    <property type="match status" value="1"/>
</dbReference>
<keyword evidence="2" id="KW-0805">Transcription regulation</keyword>
<dbReference type="Proteomes" id="UP000239898">
    <property type="component" value="Unassembled WGS sequence"/>
</dbReference>
<evidence type="ECO:0000256" key="2">
    <source>
        <dbReference type="ARBA" id="ARBA00023015"/>
    </source>
</evidence>
<dbReference type="InterPro" id="IPR036388">
    <property type="entry name" value="WH-like_DNA-bd_sf"/>
</dbReference>
<dbReference type="GO" id="GO:0006351">
    <property type="term" value="P:DNA-templated transcription"/>
    <property type="evidence" value="ECO:0007669"/>
    <property type="project" value="TreeGrafter"/>
</dbReference>
<dbReference type="PRINTS" id="PR00039">
    <property type="entry name" value="HTHLYSR"/>
</dbReference>
<accession>A0A2S6ZLC9</accession>
<gene>
    <name evidence="6" type="ORF">XthCFBP4691_02005</name>
</gene>
<keyword evidence="7" id="KW-1185">Reference proteome</keyword>
<dbReference type="PANTHER" id="PTHR30537">
    <property type="entry name" value="HTH-TYPE TRANSCRIPTIONAL REGULATOR"/>
    <property type="match status" value="1"/>
</dbReference>
<evidence type="ECO:0000256" key="3">
    <source>
        <dbReference type="ARBA" id="ARBA00023125"/>
    </source>
</evidence>
<proteinExistence type="inferred from homology"/>
<dbReference type="PANTHER" id="PTHR30537:SF74">
    <property type="entry name" value="HTH-TYPE TRANSCRIPTIONAL REGULATOR TRPI"/>
    <property type="match status" value="1"/>
</dbReference>
<dbReference type="SUPFAM" id="SSF46785">
    <property type="entry name" value="Winged helix' DNA-binding domain"/>
    <property type="match status" value="1"/>
</dbReference>
<dbReference type="InterPro" id="IPR036390">
    <property type="entry name" value="WH_DNA-bd_sf"/>
</dbReference>
<dbReference type="OrthoDB" id="5526340at2"/>
<dbReference type="FunFam" id="1.10.10.10:FF:000001">
    <property type="entry name" value="LysR family transcriptional regulator"/>
    <property type="match status" value="1"/>
</dbReference>
<dbReference type="InterPro" id="IPR058163">
    <property type="entry name" value="LysR-type_TF_proteobact-type"/>
</dbReference>
<evidence type="ECO:0000313" key="7">
    <source>
        <dbReference type="Proteomes" id="UP000239898"/>
    </source>
</evidence>
<organism evidence="6 7">
    <name type="scientific">Xanthomonas theicola</name>
    <dbReference type="NCBI Taxonomy" id="56464"/>
    <lineage>
        <taxon>Bacteria</taxon>
        <taxon>Pseudomonadati</taxon>
        <taxon>Pseudomonadota</taxon>
        <taxon>Gammaproteobacteria</taxon>
        <taxon>Lysobacterales</taxon>
        <taxon>Lysobacteraceae</taxon>
        <taxon>Xanthomonas</taxon>
    </lineage>
</organism>
<dbReference type="AlphaFoldDB" id="A0A2S6ZLC9"/>
<dbReference type="Pfam" id="PF03466">
    <property type="entry name" value="LysR_substrate"/>
    <property type="match status" value="1"/>
</dbReference>
<dbReference type="GO" id="GO:0043565">
    <property type="term" value="F:sequence-specific DNA binding"/>
    <property type="evidence" value="ECO:0007669"/>
    <property type="project" value="TreeGrafter"/>
</dbReference>
<keyword evidence="4" id="KW-0804">Transcription</keyword>
<dbReference type="RefSeq" id="WP_128418881.1">
    <property type="nucleotide sequence ID" value="NZ_CP049017.1"/>
</dbReference>
<comment type="caution">
    <text evidence="6">The sequence shown here is derived from an EMBL/GenBank/DDBJ whole genome shotgun (WGS) entry which is preliminary data.</text>
</comment>
<dbReference type="FunFam" id="3.40.190.10:FF:000017">
    <property type="entry name" value="Glycine cleavage system transcriptional activator"/>
    <property type="match status" value="1"/>
</dbReference>
<evidence type="ECO:0000256" key="1">
    <source>
        <dbReference type="ARBA" id="ARBA00009437"/>
    </source>
</evidence>
<feature type="domain" description="HTH lysR-type" evidence="5">
    <location>
        <begin position="8"/>
        <end position="65"/>
    </location>
</feature>
<evidence type="ECO:0000256" key="4">
    <source>
        <dbReference type="ARBA" id="ARBA00023163"/>
    </source>
</evidence>
<comment type="similarity">
    <text evidence="1">Belongs to the LysR transcriptional regulatory family.</text>
</comment>
<dbReference type="Gene3D" id="3.40.190.10">
    <property type="entry name" value="Periplasmic binding protein-like II"/>
    <property type="match status" value="2"/>
</dbReference>